<dbReference type="SUPFAM" id="SSF49899">
    <property type="entry name" value="Concanavalin A-like lectins/glucanases"/>
    <property type="match status" value="1"/>
</dbReference>
<sequence>MRVSSRAGTFPAVKMGGTYEPKDKYTRGPKGGATRRAHAAFRTEKYTDSRSLLSARDSRVEKERKRKRIACCSVGVFMLGVLIGVCFLIIKTTVVVPEDTSEFVINEVLVGSSASGSQAAMTLCSYSLPMTVYGELPRSVSVPSFVKLYEVDPEISLTDDNTGEVLFTSTSLSIGFISSSTFKVDSLFDFEQSNVDLLSSVLSKHMKGNDYSLTLKVQVKFEAYALFAKLSTFDVNVEKVITNVPQPSNGDEDDDKISDAEKYFNNYRDSLTAVLSDVSITKRSETSVLLKPTIDVFFPTKFPVTMELPEVTFDAKNKDGVPLAQLSLSPLDTGFTKGEGKVTLNAYAEPETDKDLFWDTSEIAFRGNGDSSAGCMIQDIMNGLEVTFSSIKEDPESESSDSEDPYVTPASKLERINIKSLNTIGDQAYDLMKGGVLSLQTIVDFTLPMHKNTGFKDVFPKKGVFTVTIEDEETLMMQPSNGEAQIALTSIVGKYSEEGNYVTLHVDSNSVLDPVNGMMDFGGSKLDFVTVDERFEIFLKKFWNSSDHTDVTGNTDTTHLSDFNTDLFLSVEAVNNNLHITTTIQGIKGMYDESVLTLPKVLTGELFFNSNRFGSITQKVDDIAEGVISFDDAQIMADAIGAYLDKGCYVQMVGENVNMNLTFQPSWQDEWDTKITSKRRLNSNSANENWKPGTQENSTYSFTFPSFNASSETYLKSLSVVDFFTSNPARLEKEEFELGVYMEAMVDLVSLLDPTSLFTDTLFSNFTVNVTIPEVDIHMYTEEGTSNDVANSAAGVFTEEIKWSSLDSGLHEVLTLLSASNKKNGLINSLLKFNEDDEDIRLEFRGYNKPDGSKPAPLNHFLGDLTSKLGVVVTFEREAGEGRHAEAGSALNLNRKALEFLHSYGNDNEEEEEVELSERKLQLTTDVYTGSEQLGLKSSLISKPDLLSFENTLFVWPHLYELPFDIFVGKSQLNMKSGENETASVTIPAFNLTKGGGGVIDCVFNVTHFDSLKTAVSLFFDSVVPPTYHFSGKYKPLNGEERDVHLDILKPAWESSFDDVMMKYEDVRRKLGGEDIEEIVKIDVFGGGELGEGATIPCVVPELCADSLIDSAASSLNVVVTILALDLPSWMMWGLDLPDFSIDIRTLTYTKVSSVTLFGSSVDNSVKSSGQIAFNAKLDLIDPSTLYDSLKPVIDPNDDSGLEPIYRFHPSDDANMFSYIFSGVETVINPKDYMRRRKLSGSGGEDDTCESTPLTNEKNFFHPTKCQDSWRVVESSAEMVKFEFDLIHPPLPVRVELDNVDIGVIYNWEKIYQVTTKESKFAVGAAECEGNICPPQTIEITLFNTPTFGKFHRRFVASGMEAIADPGAAPNPLDFQVVVDFDTPCKQKWNQPLQCSFVKDGVDRPVRQRIITSMTLFEESWGGARDGGYGRRSLTGGSTCDNPDYTNAPCCNECVNDYEKMFSDLHMDFSATIYQSLDFWNGLDVVFELEICNILNFDIFVGDIEVEVLFDDLDGYDGWFLSGAEAADEIELVSLTNDFSDFQNPDGWRIKSGNCSVSPQFTATIPSSSTTLINRLYDEAYMKGRLCLQTLGNFTVGFGAQGNEVFKWKQPIVTPTVNVLGALDNNINICSGPPSCNVEEEYAAEWDGAGFYEHGWALTGGAEITTEGNLLLRADEITEVDYPSAWWNGGSIDVVDDWSVNFTIAEETTSGTGTSGVGFCFVLQNDDDGLSAKSTVDGGYGYDGISNSIAVCFNVEGSNSAHIFVNGDTSEEAKDPISNSAYSWSSILDLDDVPKVKIIIQYEAVSQKLLVKYPDDNNENEVLMEVKIDIKDKLGASSATVGFVAEEVGDLFTSLWGNSEFTVSDFKVTTAQIELDKTLIEGSGRVRDLRSGTIYIDSRNSCGGPLRTGGRVSEADVQIISRSDGRSVESLSLTDLADGRYKLDYVGCDEDSLGIFEWCSMYDGRYDIIIEGVSVGSVRLLTGDD</sequence>
<keyword evidence="2" id="KW-1133">Transmembrane helix</keyword>
<comment type="caution">
    <text evidence="3">The sequence shown here is derived from an EMBL/GenBank/DDBJ whole genome shotgun (WGS) entry which is preliminary data.</text>
</comment>
<organism evidence="3 4">
    <name type="scientific">Triparma laevis f. longispina</name>
    <dbReference type="NCBI Taxonomy" id="1714387"/>
    <lineage>
        <taxon>Eukaryota</taxon>
        <taxon>Sar</taxon>
        <taxon>Stramenopiles</taxon>
        <taxon>Ochrophyta</taxon>
        <taxon>Bolidophyceae</taxon>
        <taxon>Parmales</taxon>
        <taxon>Triparmaceae</taxon>
        <taxon>Triparma</taxon>
    </lineage>
</organism>
<gene>
    <name evidence="3" type="ORF">TrLO_g7305</name>
</gene>
<keyword evidence="2" id="KW-0472">Membrane</keyword>
<reference evidence="4" key="1">
    <citation type="journal article" date="2023" name="Commun. Biol.">
        <title>Genome analysis of Parmales, the sister group of diatoms, reveals the evolutionary specialization of diatoms from phago-mixotrophs to photoautotrophs.</title>
        <authorList>
            <person name="Ban H."/>
            <person name="Sato S."/>
            <person name="Yoshikawa S."/>
            <person name="Yamada K."/>
            <person name="Nakamura Y."/>
            <person name="Ichinomiya M."/>
            <person name="Sato N."/>
            <person name="Blanc-Mathieu R."/>
            <person name="Endo H."/>
            <person name="Kuwata A."/>
            <person name="Ogata H."/>
        </authorList>
    </citation>
    <scope>NUCLEOTIDE SEQUENCE [LARGE SCALE GENOMIC DNA]</scope>
    <source>
        <strain evidence="4">NIES 3700</strain>
    </source>
</reference>
<evidence type="ECO:0000313" key="3">
    <source>
        <dbReference type="EMBL" id="GMH49753.1"/>
    </source>
</evidence>
<name>A0A9W7DT37_9STRA</name>
<evidence type="ECO:0000256" key="2">
    <source>
        <dbReference type="SAM" id="Phobius"/>
    </source>
</evidence>
<feature type="transmembrane region" description="Helical" evidence="2">
    <location>
        <begin position="69"/>
        <end position="90"/>
    </location>
</feature>
<keyword evidence="4" id="KW-1185">Reference proteome</keyword>
<accession>A0A9W7DT37</accession>
<evidence type="ECO:0000256" key="1">
    <source>
        <dbReference type="SAM" id="MobiDB-lite"/>
    </source>
</evidence>
<dbReference type="OrthoDB" id="191739at2759"/>
<dbReference type="Proteomes" id="UP001165122">
    <property type="component" value="Unassembled WGS sequence"/>
</dbReference>
<dbReference type="EMBL" id="BRXW01000391">
    <property type="protein sequence ID" value="GMH49753.1"/>
    <property type="molecule type" value="Genomic_DNA"/>
</dbReference>
<proteinExistence type="predicted"/>
<protein>
    <submittedName>
        <fullName evidence="3">Uncharacterized protein</fullName>
    </submittedName>
</protein>
<dbReference type="Gene3D" id="2.60.120.200">
    <property type="match status" value="1"/>
</dbReference>
<keyword evidence="2" id="KW-0812">Transmembrane</keyword>
<evidence type="ECO:0000313" key="4">
    <source>
        <dbReference type="Proteomes" id="UP001165122"/>
    </source>
</evidence>
<feature type="region of interest" description="Disordered" evidence="1">
    <location>
        <begin position="20"/>
        <end position="39"/>
    </location>
</feature>
<dbReference type="InterPro" id="IPR013320">
    <property type="entry name" value="ConA-like_dom_sf"/>
</dbReference>